<organism evidence="2 3">
    <name type="scientific">Collybiopsis confluens</name>
    <dbReference type="NCBI Taxonomy" id="2823264"/>
    <lineage>
        <taxon>Eukaryota</taxon>
        <taxon>Fungi</taxon>
        <taxon>Dikarya</taxon>
        <taxon>Basidiomycota</taxon>
        <taxon>Agaricomycotina</taxon>
        <taxon>Agaricomycetes</taxon>
        <taxon>Agaricomycetidae</taxon>
        <taxon>Agaricales</taxon>
        <taxon>Marasmiineae</taxon>
        <taxon>Omphalotaceae</taxon>
        <taxon>Collybiopsis</taxon>
    </lineage>
</organism>
<gene>
    <name evidence="2" type="ORF">D9757_014027</name>
</gene>
<keyword evidence="1" id="KW-0732">Signal</keyword>
<sequence length="66" mass="7038">MARLIQLVATIVGAMFASTAVVVASPIPEPAPGTNVNLAVDFFGENLQARQWCSRCYDHIPIPGDP</sequence>
<proteinExistence type="predicted"/>
<keyword evidence="3" id="KW-1185">Reference proteome</keyword>
<evidence type="ECO:0000313" key="2">
    <source>
        <dbReference type="EMBL" id="KAF5344306.1"/>
    </source>
</evidence>
<feature type="signal peptide" evidence="1">
    <location>
        <begin position="1"/>
        <end position="24"/>
    </location>
</feature>
<evidence type="ECO:0000256" key="1">
    <source>
        <dbReference type="SAM" id="SignalP"/>
    </source>
</evidence>
<dbReference type="AlphaFoldDB" id="A0A8H5FPG2"/>
<dbReference type="EMBL" id="JAACJN010000410">
    <property type="protein sequence ID" value="KAF5344306.1"/>
    <property type="molecule type" value="Genomic_DNA"/>
</dbReference>
<comment type="caution">
    <text evidence="2">The sequence shown here is derived from an EMBL/GenBank/DDBJ whole genome shotgun (WGS) entry which is preliminary data.</text>
</comment>
<name>A0A8H5FPG2_9AGAR</name>
<protein>
    <submittedName>
        <fullName evidence="2">Uncharacterized protein</fullName>
    </submittedName>
</protein>
<accession>A0A8H5FPG2</accession>
<reference evidence="2 3" key="1">
    <citation type="journal article" date="2020" name="ISME J.">
        <title>Uncovering the hidden diversity of litter-decomposition mechanisms in mushroom-forming fungi.</title>
        <authorList>
            <person name="Floudas D."/>
            <person name="Bentzer J."/>
            <person name="Ahren D."/>
            <person name="Johansson T."/>
            <person name="Persson P."/>
            <person name="Tunlid A."/>
        </authorList>
    </citation>
    <scope>NUCLEOTIDE SEQUENCE [LARGE SCALE GENOMIC DNA]</scope>
    <source>
        <strain evidence="2 3">CBS 406.79</strain>
    </source>
</reference>
<evidence type="ECO:0000313" key="3">
    <source>
        <dbReference type="Proteomes" id="UP000518752"/>
    </source>
</evidence>
<feature type="chain" id="PRO_5034868858" evidence="1">
    <location>
        <begin position="25"/>
        <end position="66"/>
    </location>
</feature>
<dbReference type="Proteomes" id="UP000518752">
    <property type="component" value="Unassembled WGS sequence"/>
</dbReference>